<accession>A0AAD9YR67</accession>
<evidence type="ECO:0000313" key="1">
    <source>
        <dbReference type="EMBL" id="KAK2776787.1"/>
    </source>
</evidence>
<comment type="caution">
    <text evidence="1">The sequence shown here is derived from an EMBL/GenBank/DDBJ whole genome shotgun (WGS) entry which is preliminary data.</text>
</comment>
<dbReference type="AlphaFoldDB" id="A0AAD9YR67"/>
<keyword evidence="2" id="KW-1185">Reference proteome</keyword>
<dbReference type="Proteomes" id="UP001281614">
    <property type="component" value="Unassembled WGS sequence"/>
</dbReference>
<dbReference type="EMBL" id="VYYT01000024">
    <property type="protein sequence ID" value="KAK2776787.1"/>
    <property type="molecule type" value="Genomic_DNA"/>
</dbReference>
<organism evidence="1 2">
    <name type="scientific">Colletotrichum kahawae</name>
    <name type="common">Coffee berry disease fungus</name>
    <dbReference type="NCBI Taxonomy" id="34407"/>
    <lineage>
        <taxon>Eukaryota</taxon>
        <taxon>Fungi</taxon>
        <taxon>Dikarya</taxon>
        <taxon>Ascomycota</taxon>
        <taxon>Pezizomycotina</taxon>
        <taxon>Sordariomycetes</taxon>
        <taxon>Hypocreomycetidae</taxon>
        <taxon>Glomerellales</taxon>
        <taxon>Glomerellaceae</taxon>
        <taxon>Colletotrichum</taxon>
        <taxon>Colletotrichum gloeosporioides species complex</taxon>
    </lineage>
</organism>
<protein>
    <submittedName>
        <fullName evidence="1">Uncharacterized protein</fullName>
    </submittedName>
</protein>
<proteinExistence type="predicted"/>
<reference evidence="1" key="1">
    <citation type="submission" date="2023-02" db="EMBL/GenBank/DDBJ databases">
        <title>Colletotrichum kahawae CIFC_Que2 genome sequencing and assembly.</title>
        <authorList>
            <person name="Baroncelli R."/>
        </authorList>
    </citation>
    <scope>NUCLEOTIDE SEQUENCE</scope>
    <source>
        <strain evidence="1">CIFC_Que2</strain>
    </source>
</reference>
<gene>
    <name evidence="1" type="ORF">CKAH01_03279</name>
</gene>
<sequence>MCVPTARLAFSTPSASSHGRLQAIARRTASKVLCGAWRYQIVLPVSHVASSPAHLLLIGRPQHDEPRPVKHPPLRCCCREHLPCPQDVLTPVASSWEDVSLTCLELTYHDWCSAGHTHLLVSLSILNGSHLRRPSLLKHGSLKVATTQRRDRIARSCSLFNFRFSTRIMV</sequence>
<evidence type="ECO:0000313" key="2">
    <source>
        <dbReference type="Proteomes" id="UP001281614"/>
    </source>
</evidence>
<name>A0AAD9YR67_COLKA</name>